<keyword evidence="1" id="KW-0175">Coiled coil</keyword>
<keyword evidence="3" id="KW-1185">Reference proteome</keyword>
<evidence type="ECO:0008006" key="4">
    <source>
        <dbReference type="Google" id="ProtNLM"/>
    </source>
</evidence>
<protein>
    <recommendedName>
        <fullName evidence="4">Transcription elongation factor</fullName>
    </recommendedName>
</protein>
<feature type="coiled-coil region" evidence="1">
    <location>
        <begin position="56"/>
        <end position="83"/>
    </location>
</feature>
<organism evidence="2 3">
    <name type="scientific">Ohtaekwangia kribbensis</name>
    <dbReference type="NCBI Taxonomy" id="688913"/>
    <lineage>
        <taxon>Bacteria</taxon>
        <taxon>Pseudomonadati</taxon>
        <taxon>Bacteroidota</taxon>
        <taxon>Cytophagia</taxon>
        <taxon>Cytophagales</taxon>
        <taxon>Fulvivirgaceae</taxon>
        <taxon>Ohtaekwangia</taxon>
    </lineage>
</organism>
<dbReference type="Proteomes" id="UP001597112">
    <property type="component" value="Unassembled WGS sequence"/>
</dbReference>
<proteinExistence type="predicted"/>
<evidence type="ECO:0000313" key="2">
    <source>
        <dbReference type="EMBL" id="MFD1001084.1"/>
    </source>
</evidence>
<evidence type="ECO:0000313" key="3">
    <source>
        <dbReference type="Proteomes" id="UP001597112"/>
    </source>
</evidence>
<accession>A0ABW3K4M3</accession>
<reference evidence="3" key="1">
    <citation type="journal article" date="2019" name="Int. J. Syst. Evol. Microbiol.">
        <title>The Global Catalogue of Microorganisms (GCM) 10K type strain sequencing project: providing services to taxonomists for standard genome sequencing and annotation.</title>
        <authorList>
            <consortium name="The Broad Institute Genomics Platform"/>
            <consortium name="The Broad Institute Genome Sequencing Center for Infectious Disease"/>
            <person name="Wu L."/>
            <person name="Ma J."/>
        </authorList>
    </citation>
    <scope>NUCLEOTIDE SEQUENCE [LARGE SCALE GENOMIC DNA]</scope>
    <source>
        <strain evidence="3">CCUG 58938</strain>
    </source>
</reference>
<dbReference type="EMBL" id="JBHTKA010000007">
    <property type="protein sequence ID" value="MFD1001084.1"/>
    <property type="molecule type" value="Genomic_DNA"/>
</dbReference>
<gene>
    <name evidence="2" type="ORF">ACFQ21_17285</name>
</gene>
<sequence length="158" mass="18094">MITTTEKKGLRKKLLHACIAKQQFLLHDFTRRIRELTSRDALHNNESYDQKDIAAYTAQTNEINTLHAQLEFAKAELDILEKLYPTCDSSRNQATLGAVVVTNHYTFFVSASLEKITVEDHPYIGISTLSPIYKAMEGKTKGDTFSYNNVRYKIKDIF</sequence>
<evidence type="ECO:0000256" key="1">
    <source>
        <dbReference type="SAM" id="Coils"/>
    </source>
</evidence>
<dbReference type="RefSeq" id="WP_377580535.1">
    <property type="nucleotide sequence ID" value="NZ_JBHTKA010000007.1"/>
</dbReference>
<comment type="caution">
    <text evidence="2">The sequence shown here is derived from an EMBL/GenBank/DDBJ whole genome shotgun (WGS) entry which is preliminary data.</text>
</comment>
<name>A0ABW3K4M3_9BACT</name>